<dbReference type="InterPro" id="IPR016155">
    <property type="entry name" value="Mopterin_synth/thiamin_S_b"/>
</dbReference>
<evidence type="ECO:0000313" key="2">
    <source>
        <dbReference type="Proteomes" id="UP000224915"/>
    </source>
</evidence>
<protein>
    <submittedName>
        <fullName evidence="1">Molybdopterin converting factor small subunit</fullName>
    </submittedName>
</protein>
<dbReference type="CDD" id="cd17040">
    <property type="entry name" value="Ubl_MoaD_like"/>
    <property type="match status" value="1"/>
</dbReference>
<evidence type="ECO:0000313" key="1">
    <source>
        <dbReference type="EMBL" id="PFG21027.1"/>
    </source>
</evidence>
<dbReference type="Proteomes" id="UP000224915">
    <property type="component" value="Unassembled WGS sequence"/>
</dbReference>
<dbReference type="RefSeq" id="WP_098469925.1">
    <property type="nucleotide sequence ID" value="NZ_PDJD01000001.1"/>
</dbReference>
<dbReference type="Pfam" id="PF02597">
    <property type="entry name" value="ThiS"/>
    <property type="match status" value="1"/>
</dbReference>
<sequence length="82" mass="7934">MTTATTVRLFAGAAEAVGAHEVATSAGSVGELMAELAERGGPLAVDVLGRCSVLVAGQRADGPHAPIPAGAVVDVLPPFAGG</sequence>
<dbReference type="EMBL" id="PDJD01000001">
    <property type="protein sequence ID" value="PFG21027.1"/>
    <property type="molecule type" value="Genomic_DNA"/>
</dbReference>
<dbReference type="InterPro" id="IPR003749">
    <property type="entry name" value="ThiS/MoaD-like"/>
</dbReference>
<gene>
    <name evidence="1" type="ORF">ATL40_2646</name>
</gene>
<dbReference type="Gene3D" id="3.10.20.30">
    <property type="match status" value="1"/>
</dbReference>
<dbReference type="OrthoDB" id="4331766at2"/>
<proteinExistence type="predicted"/>
<comment type="caution">
    <text evidence="1">The sequence shown here is derived from an EMBL/GenBank/DDBJ whole genome shotgun (WGS) entry which is preliminary data.</text>
</comment>
<accession>A0A2A9D2U6</accession>
<organism evidence="1 2">
    <name type="scientific">Serinibacter salmoneus</name>
    <dbReference type="NCBI Taxonomy" id="556530"/>
    <lineage>
        <taxon>Bacteria</taxon>
        <taxon>Bacillati</taxon>
        <taxon>Actinomycetota</taxon>
        <taxon>Actinomycetes</taxon>
        <taxon>Micrococcales</taxon>
        <taxon>Beutenbergiaceae</taxon>
        <taxon>Serinibacter</taxon>
    </lineage>
</organism>
<reference evidence="1 2" key="1">
    <citation type="submission" date="2017-10" db="EMBL/GenBank/DDBJ databases">
        <title>Sequencing the genomes of 1000 actinobacteria strains.</title>
        <authorList>
            <person name="Klenk H.-P."/>
        </authorList>
    </citation>
    <scope>NUCLEOTIDE SEQUENCE [LARGE SCALE GENOMIC DNA]</scope>
    <source>
        <strain evidence="1 2">DSM 21801</strain>
    </source>
</reference>
<dbReference type="InterPro" id="IPR012675">
    <property type="entry name" value="Beta-grasp_dom_sf"/>
</dbReference>
<name>A0A2A9D2U6_9MICO</name>
<keyword evidence="2" id="KW-1185">Reference proteome</keyword>
<dbReference type="SUPFAM" id="SSF54285">
    <property type="entry name" value="MoaD/ThiS"/>
    <property type="match status" value="1"/>
</dbReference>
<dbReference type="AlphaFoldDB" id="A0A2A9D2U6"/>